<accession>A0A0R3SMG3</accession>
<evidence type="ECO:0000313" key="2">
    <source>
        <dbReference type="Proteomes" id="UP000274504"/>
    </source>
</evidence>
<protein>
    <submittedName>
        <fullName evidence="3">CRIB domain-containing protein</fullName>
    </submittedName>
</protein>
<gene>
    <name evidence="1" type="ORF">HDID_LOCUS6126</name>
</gene>
<dbReference type="EMBL" id="UYSG01004264">
    <property type="protein sequence ID" value="VDL58444.1"/>
    <property type="molecule type" value="Genomic_DNA"/>
</dbReference>
<dbReference type="OrthoDB" id="10327092at2759"/>
<proteinExistence type="predicted"/>
<dbReference type="Proteomes" id="UP000274504">
    <property type="component" value="Unassembled WGS sequence"/>
</dbReference>
<reference evidence="1 2" key="2">
    <citation type="submission" date="2018-11" db="EMBL/GenBank/DDBJ databases">
        <authorList>
            <consortium name="Pathogen Informatics"/>
        </authorList>
    </citation>
    <scope>NUCLEOTIDE SEQUENCE [LARGE SCALE GENOMIC DNA]</scope>
</reference>
<evidence type="ECO:0000313" key="3">
    <source>
        <dbReference type="WBParaSite" id="HDID_0000612801-mRNA-1"/>
    </source>
</evidence>
<name>A0A0R3SMG3_HYMDI</name>
<sequence length="64" mass="7249">MPAEWAAMLRKAGISVREQQQHMELIRNALEICTIDKSTGTVKYMNDLSSSTSKYLNPSIYQLS</sequence>
<reference evidence="3" key="1">
    <citation type="submission" date="2017-02" db="UniProtKB">
        <authorList>
            <consortium name="WormBaseParasite"/>
        </authorList>
    </citation>
    <scope>IDENTIFICATION</scope>
</reference>
<evidence type="ECO:0000313" key="1">
    <source>
        <dbReference type="EMBL" id="VDL58444.1"/>
    </source>
</evidence>
<organism evidence="3">
    <name type="scientific">Hymenolepis diminuta</name>
    <name type="common">Rat tapeworm</name>
    <dbReference type="NCBI Taxonomy" id="6216"/>
    <lineage>
        <taxon>Eukaryota</taxon>
        <taxon>Metazoa</taxon>
        <taxon>Spiralia</taxon>
        <taxon>Lophotrochozoa</taxon>
        <taxon>Platyhelminthes</taxon>
        <taxon>Cestoda</taxon>
        <taxon>Eucestoda</taxon>
        <taxon>Cyclophyllidea</taxon>
        <taxon>Hymenolepididae</taxon>
        <taxon>Hymenolepis</taxon>
    </lineage>
</organism>
<dbReference type="AlphaFoldDB" id="A0A0R3SMG3"/>
<dbReference type="InterPro" id="IPR036936">
    <property type="entry name" value="CRIB_dom_sf"/>
</dbReference>
<dbReference type="Gene3D" id="3.90.810.10">
    <property type="entry name" value="CRIB domain"/>
    <property type="match status" value="1"/>
</dbReference>
<dbReference type="WBParaSite" id="HDID_0000612801-mRNA-1">
    <property type="protein sequence ID" value="HDID_0000612801-mRNA-1"/>
    <property type="gene ID" value="HDID_0000612801"/>
</dbReference>